<name>A0A7J8ZL71_9ROSI</name>
<evidence type="ECO:0000313" key="1">
    <source>
        <dbReference type="EMBL" id="MBA0712558.1"/>
    </source>
</evidence>
<protein>
    <submittedName>
        <fullName evidence="1">Uncharacterized protein</fullName>
    </submittedName>
</protein>
<evidence type="ECO:0000313" key="2">
    <source>
        <dbReference type="Proteomes" id="UP000593574"/>
    </source>
</evidence>
<accession>A0A7J8ZL71</accession>
<sequence>MFFSGVCGESAAKAHDL</sequence>
<reference evidence="1 2" key="1">
    <citation type="journal article" date="2019" name="Genome Biol. Evol.">
        <title>Insights into the evolution of the New World diploid cottons (Gossypium, subgenus Houzingenia) based on genome sequencing.</title>
        <authorList>
            <person name="Grover C.E."/>
            <person name="Arick M.A. 2nd"/>
            <person name="Thrash A."/>
            <person name="Conover J.L."/>
            <person name="Sanders W.S."/>
            <person name="Peterson D.G."/>
            <person name="Frelichowski J.E."/>
            <person name="Scheffler J.A."/>
            <person name="Scheffler B.E."/>
            <person name="Wendel J.F."/>
        </authorList>
    </citation>
    <scope>NUCLEOTIDE SEQUENCE [LARGE SCALE GENOMIC DNA]</scope>
    <source>
        <strain evidence="1">4</strain>
        <tissue evidence="1">Leaf</tissue>
    </source>
</reference>
<dbReference type="Proteomes" id="UP000593574">
    <property type="component" value="Unassembled WGS sequence"/>
</dbReference>
<gene>
    <name evidence="1" type="ORF">Golax_011653</name>
</gene>
<organism evidence="1 2">
    <name type="scientific">Gossypium laxum</name>
    <dbReference type="NCBI Taxonomy" id="34288"/>
    <lineage>
        <taxon>Eukaryota</taxon>
        <taxon>Viridiplantae</taxon>
        <taxon>Streptophyta</taxon>
        <taxon>Embryophyta</taxon>
        <taxon>Tracheophyta</taxon>
        <taxon>Spermatophyta</taxon>
        <taxon>Magnoliopsida</taxon>
        <taxon>eudicotyledons</taxon>
        <taxon>Gunneridae</taxon>
        <taxon>Pentapetalae</taxon>
        <taxon>rosids</taxon>
        <taxon>malvids</taxon>
        <taxon>Malvales</taxon>
        <taxon>Malvaceae</taxon>
        <taxon>Malvoideae</taxon>
        <taxon>Gossypium</taxon>
    </lineage>
</organism>
<dbReference type="AlphaFoldDB" id="A0A7J8ZL71"/>
<keyword evidence="2" id="KW-1185">Reference proteome</keyword>
<dbReference type="EMBL" id="JABEZV010000006">
    <property type="protein sequence ID" value="MBA0712558.1"/>
    <property type="molecule type" value="Genomic_DNA"/>
</dbReference>
<proteinExistence type="predicted"/>
<comment type="caution">
    <text evidence="1">The sequence shown here is derived from an EMBL/GenBank/DDBJ whole genome shotgun (WGS) entry which is preliminary data.</text>
</comment>